<dbReference type="Proteomes" id="UP000076603">
    <property type="component" value="Unassembled WGS sequence"/>
</dbReference>
<protein>
    <submittedName>
        <fullName evidence="7">ATP-dependent helicase/deoxyribonuclease subunit B</fullName>
        <ecNumber evidence="7">3.6.4.12</ecNumber>
    </submittedName>
</protein>
<dbReference type="GO" id="GO:0043138">
    <property type="term" value="F:3'-5' DNA helicase activity"/>
    <property type="evidence" value="ECO:0007669"/>
    <property type="project" value="TreeGrafter"/>
</dbReference>
<dbReference type="Gene3D" id="3.40.50.300">
    <property type="entry name" value="P-loop containing nucleotide triphosphate hydrolases"/>
    <property type="match status" value="2"/>
</dbReference>
<proteinExistence type="predicted"/>
<dbReference type="STRING" id="1121326.CLMAG_61000"/>
<evidence type="ECO:0000256" key="3">
    <source>
        <dbReference type="ARBA" id="ARBA00022806"/>
    </source>
</evidence>
<dbReference type="Pfam" id="PF08378">
    <property type="entry name" value="NERD"/>
    <property type="match status" value="1"/>
</dbReference>
<dbReference type="PANTHER" id="PTHR11070:SF2">
    <property type="entry name" value="ATP-DEPENDENT DNA HELICASE SRS2"/>
    <property type="match status" value="1"/>
</dbReference>
<comment type="caution">
    <text evidence="7">The sequence shown here is derived from an EMBL/GenBank/DDBJ whole genome shotgun (WGS) entry which is preliminary data.</text>
</comment>
<dbReference type="SUPFAM" id="SSF52540">
    <property type="entry name" value="P-loop containing nucleoside triphosphate hydrolases"/>
    <property type="match status" value="1"/>
</dbReference>
<dbReference type="PANTHER" id="PTHR11070">
    <property type="entry name" value="UVRD / RECB / PCRA DNA HELICASE FAMILY MEMBER"/>
    <property type="match status" value="1"/>
</dbReference>
<evidence type="ECO:0000256" key="1">
    <source>
        <dbReference type="ARBA" id="ARBA00022741"/>
    </source>
</evidence>
<feature type="domain" description="UvrD-like helicase C-terminal" evidence="6">
    <location>
        <begin position="396"/>
        <end position="511"/>
    </location>
</feature>
<dbReference type="EMBL" id="LWAE01000016">
    <property type="protein sequence ID" value="KZL88607.1"/>
    <property type="molecule type" value="Genomic_DNA"/>
</dbReference>
<dbReference type="EC" id="3.6.4.12" evidence="7"/>
<dbReference type="PATRIC" id="fig|1121326.3.peg.6164"/>
<evidence type="ECO:0000259" key="5">
    <source>
        <dbReference type="Pfam" id="PF08378"/>
    </source>
</evidence>
<dbReference type="InterPro" id="IPR027417">
    <property type="entry name" value="P-loop_NTPase"/>
</dbReference>
<keyword evidence="3 7" id="KW-0347">Helicase</keyword>
<keyword evidence="2 7" id="KW-0378">Hydrolase</keyword>
<keyword evidence="1" id="KW-0547">Nucleotide-binding</keyword>
<keyword evidence="4" id="KW-0067">ATP-binding</keyword>
<dbReference type="RefSeq" id="WP_066630857.1">
    <property type="nucleotide sequence ID" value="NZ_FQXL01000037.1"/>
</dbReference>
<sequence length="632" mass="71924">MAVMIPESISALDSATAGEKRLFKILKSNLPSDYTVWYDLRVNGRYPDFIILGPDLGSVVLEVKDWALSSIESADTVSYTLNTLGVKTNPLKQARTYMFNMVDELKKDSKLLQNKDEYRNNLCFNFGCGVVFSKINRRTFESSPFANTIDEKCIMFSDDLKELEYSIDKIKLQSMLRDMIPVKFDFGRMSEQITDRIRGNLFKEVKLSTDSEAVFKVMNLNQEGYAKGLGYGHRVIRGVAGSGKTVILICRAKYLAEIHKDWNILVLCYNKTLANFLKTSIVDDKLKNVEVIHFHGWINKIFNSLKLRSGLFRDKEISENISSISDSMLNSVSKYDAILIDEGQDLERDWLAFVVKMLRNPEHSHLMLTSDGAQNLYSRKYTLKSVGIKAAGRTIIMRENYRNTKEILSFAHTFLSDGLLKDNINEEDNNYIVEPDNSLREGRQPDLMYCQDFHEEINKIAMNIIRLKESGIDYGDMCVAYVHSSYKNTNYLNIIEEIFKNRGIPYFVISKSGNTKARFKLDSGTVNISTIHSIKGLDFKHVFICGINDRLSESMEEAKKLLYVGMTRARDGLMVTYSIDNDIVGDLIKAKIKTNSVNSEDARELVAATKDDVVERKNEGGLLSKLMGLFGR</sequence>
<dbReference type="AlphaFoldDB" id="A0A162QJM5"/>
<evidence type="ECO:0000259" key="6">
    <source>
        <dbReference type="Pfam" id="PF13361"/>
    </source>
</evidence>
<organism evidence="7 8">
    <name type="scientific">Clostridium magnum DSM 2767</name>
    <dbReference type="NCBI Taxonomy" id="1121326"/>
    <lineage>
        <taxon>Bacteria</taxon>
        <taxon>Bacillati</taxon>
        <taxon>Bacillota</taxon>
        <taxon>Clostridia</taxon>
        <taxon>Eubacteriales</taxon>
        <taxon>Clostridiaceae</taxon>
        <taxon>Clostridium</taxon>
    </lineage>
</organism>
<accession>A0A162QJM5</accession>
<reference evidence="7 8" key="1">
    <citation type="submission" date="2016-04" db="EMBL/GenBank/DDBJ databases">
        <title>Genome sequence of Clostridium magnum DSM 2767.</title>
        <authorList>
            <person name="Poehlein A."/>
            <person name="Uhlig R."/>
            <person name="Fischer R."/>
            <person name="Bahl H."/>
            <person name="Daniel R."/>
        </authorList>
    </citation>
    <scope>NUCLEOTIDE SEQUENCE [LARGE SCALE GENOMIC DNA]</scope>
    <source>
        <strain evidence="7 8">DSM 2767</strain>
    </source>
</reference>
<evidence type="ECO:0000256" key="2">
    <source>
        <dbReference type="ARBA" id="ARBA00022801"/>
    </source>
</evidence>
<dbReference type="GO" id="GO:0003677">
    <property type="term" value="F:DNA binding"/>
    <property type="evidence" value="ECO:0007669"/>
    <property type="project" value="InterPro"/>
</dbReference>
<evidence type="ECO:0000313" key="7">
    <source>
        <dbReference type="EMBL" id="KZL88607.1"/>
    </source>
</evidence>
<dbReference type="GO" id="GO:0000725">
    <property type="term" value="P:recombinational repair"/>
    <property type="evidence" value="ECO:0007669"/>
    <property type="project" value="TreeGrafter"/>
</dbReference>
<gene>
    <name evidence="7" type="primary">addB_2</name>
    <name evidence="7" type="ORF">CLMAG_61000</name>
</gene>
<keyword evidence="8" id="KW-1185">Reference proteome</keyword>
<name>A0A162QJM5_9CLOT</name>
<dbReference type="OrthoDB" id="9787585at2"/>
<evidence type="ECO:0000256" key="4">
    <source>
        <dbReference type="ARBA" id="ARBA00022840"/>
    </source>
</evidence>
<dbReference type="Pfam" id="PF13245">
    <property type="entry name" value="AAA_19"/>
    <property type="match status" value="1"/>
</dbReference>
<dbReference type="GO" id="GO:0005524">
    <property type="term" value="F:ATP binding"/>
    <property type="evidence" value="ECO:0007669"/>
    <property type="project" value="UniProtKB-KW"/>
</dbReference>
<dbReference type="InterPro" id="IPR000212">
    <property type="entry name" value="DNA_helicase_UvrD/REP"/>
</dbReference>
<feature type="domain" description="UvrD-like helicase C-terminal" evidence="6">
    <location>
        <begin position="520"/>
        <end position="578"/>
    </location>
</feature>
<dbReference type="GO" id="GO:0016787">
    <property type="term" value="F:hydrolase activity"/>
    <property type="evidence" value="ECO:0007669"/>
    <property type="project" value="UniProtKB-KW"/>
</dbReference>
<feature type="domain" description="NERD" evidence="5">
    <location>
        <begin position="16"/>
        <end position="105"/>
    </location>
</feature>
<evidence type="ECO:0000313" key="8">
    <source>
        <dbReference type="Proteomes" id="UP000076603"/>
    </source>
</evidence>
<dbReference type="Pfam" id="PF13361">
    <property type="entry name" value="UvrD_C"/>
    <property type="match status" value="2"/>
</dbReference>
<dbReference type="InterPro" id="IPR014017">
    <property type="entry name" value="DNA_helicase_UvrD-like_C"/>
</dbReference>
<dbReference type="InterPro" id="IPR011528">
    <property type="entry name" value="NERD"/>
</dbReference>